<dbReference type="GO" id="GO:0016787">
    <property type="term" value="F:hydrolase activity"/>
    <property type="evidence" value="ECO:0007669"/>
    <property type="project" value="UniProtKB-KW"/>
</dbReference>
<feature type="domain" description="Glycoside hydrolase family 3 N-terminal" evidence="6">
    <location>
        <begin position="78"/>
        <end position="349"/>
    </location>
</feature>
<dbReference type="Gene3D" id="3.20.20.300">
    <property type="entry name" value="Glycoside hydrolase, family 3, N-terminal domain"/>
    <property type="match status" value="1"/>
</dbReference>
<dbReference type="PRINTS" id="PR00133">
    <property type="entry name" value="GLHYDRLASE3"/>
</dbReference>
<dbReference type="InterPro" id="IPR036881">
    <property type="entry name" value="Glyco_hydro_3_C_sf"/>
</dbReference>
<dbReference type="EC" id="3.2.1.52" evidence="3"/>
<evidence type="ECO:0000256" key="3">
    <source>
        <dbReference type="ARBA" id="ARBA00012663"/>
    </source>
</evidence>
<evidence type="ECO:0000259" key="6">
    <source>
        <dbReference type="Pfam" id="PF00933"/>
    </source>
</evidence>
<evidence type="ECO:0000256" key="5">
    <source>
        <dbReference type="ARBA" id="ARBA00023295"/>
    </source>
</evidence>
<name>A0ABZ0RNP0_9BACT</name>
<keyword evidence="8" id="KW-1185">Reference proteome</keyword>
<dbReference type="PANTHER" id="PTHR30480">
    <property type="entry name" value="BETA-HEXOSAMINIDASE-RELATED"/>
    <property type="match status" value="1"/>
</dbReference>
<dbReference type="InterPro" id="IPR001764">
    <property type="entry name" value="Glyco_hydro_3_N"/>
</dbReference>
<reference evidence="7 8" key="1">
    <citation type="submission" date="2023-11" db="EMBL/GenBank/DDBJ databases">
        <title>Coraliomargarita sp. nov., isolated from marine algae.</title>
        <authorList>
            <person name="Lee J.K."/>
            <person name="Baek J.H."/>
            <person name="Kim J.M."/>
            <person name="Choi D.G."/>
            <person name="Jeon C.O."/>
        </authorList>
    </citation>
    <scope>NUCLEOTIDE SEQUENCE [LARGE SCALE GENOMIC DNA]</scope>
    <source>
        <strain evidence="7 8">J2-16</strain>
    </source>
</reference>
<sequence length="561" mass="61775">MTPNPLELSPIERNQVVQIIEQLEPRERLAQLIHPILWAHWNPESPVDAFHKVSSLSCGGGFLGVANLAETSPLLRDLQQRSKVPLLISGDHESGCRAVGATSFGSLMNLAAVEPIEDAEKYAYQVAAETARQARSMGCHWNFGPVVDINYNWDNPITNHRSFGDNPHRIARLAQAYIRGMQEHGIAATAKHFPGDGMDSRDQHTVTSVNTLPLNEWEQSYGQTFKAAIDAGVMSIMTGWIAMLHRSSLHVRTGLRLPAVIDPAVQIDLLRSEMGFKGLVVTDAFKMGGLRAIYPDEGELAVEALRAGADMLLFIRNSVESTVDAIECALNDGRLNELAINRSVERIISMKAKLGLLEAMIPLPDEDIFSARVDNPKTIELSSQVGERSVTLVRDWASRYPLNLPKKSRILLVELGSGHLGKSGINVGENDDKTLVLDTISRELEGAGYEVDCARIPADVQDDISAYDAVFYISNISPRPQTGSVRISSQANACINWEAMQAGQPAYFVSFGNPYLIREIGVVDNYVCCYSRQPNVVIAYTKALLGQIQFRGKCPVDLMLW</sequence>
<evidence type="ECO:0000313" key="8">
    <source>
        <dbReference type="Proteomes" id="UP001324993"/>
    </source>
</evidence>
<keyword evidence="4 7" id="KW-0378">Hydrolase</keyword>
<evidence type="ECO:0000313" key="7">
    <source>
        <dbReference type="EMBL" id="WPJ97845.1"/>
    </source>
</evidence>
<accession>A0ABZ0RNP0</accession>
<evidence type="ECO:0000256" key="4">
    <source>
        <dbReference type="ARBA" id="ARBA00022801"/>
    </source>
</evidence>
<dbReference type="Gene3D" id="3.40.50.1700">
    <property type="entry name" value="Glycoside hydrolase family 3 C-terminal domain"/>
    <property type="match status" value="1"/>
</dbReference>
<dbReference type="EMBL" id="CP138858">
    <property type="protein sequence ID" value="WPJ97845.1"/>
    <property type="molecule type" value="Genomic_DNA"/>
</dbReference>
<protein>
    <recommendedName>
        <fullName evidence="3">beta-N-acetylhexosaminidase</fullName>
        <ecNumber evidence="3">3.2.1.52</ecNumber>
    </recommendedName>
</protein>
<dbReference type="InterPro" id="IPR036962">
    <property type="entry name" value="Glyco_hydro_3_N_sf"/>
</dbReference>
<keyword evidence="5" id="KW-0326">Glycosidase</keyword>
<dbReference type="Proteomes" id="UP001324993">
    <property type="component" value="Chromosome"/>
</dbReference>
<dbReference type="PANTHER" id="PTHR30480:SF13">
    <property type="entry name" value="BETA-HEXOSAMINIDASE"/>
    <property type="match status" value="1"/>
</dbReference>
<dbReference type="InterPro" id="IPR017853">
    <property type="entry name" value="GH"/>
</dbReference>
<gene>
    <name evidence="7" type="ORF">SH580_08990</name>
</gene>
<evidence type="ECO:0000256" key="1">
    <source>
        <dbReference type="ARBA" id="ARBA00001231"/>
    </source>
</evidence>
<comment type="catalytic activity">
    <reaction evidence="1">
        <text>Hydrolysis of terminal non-reducing N-acetyl-D-hexosamine residues in N-acetyl-beta-D-hexosaminides.</text>
        <dbReference type="EC" id="3.2.1.52"/>
    </reaction>
</comment>
<dbReference type="RefSeq" id="WP_319834665.1">
    <property type="nucleotide sequence ID" value="NZ_CP138858.1"/>
</dbReference>
<evidence type="ECO:0000256" key="2">
    <source>
        <dbReference type="ARBA" id="ARBA00005336"/>
    </source>
</evidence>
<proteinExistence type="inferred from homology"/>
<dbReference type="InterPro" id="IPR050226">
    <property type="entry name" value="NagZ_Beta-hexosaminidase"/>
</dbReference>
<organism evidence="7 8">
    <name type="scientific">Coraliomargarita algicola</name>
    <dbReference type="NCBI Taxonomy" id="3092156"/>
    <lineage>
        <taxon>Bacteria</taxon>
        <taxon>Pseudomonadati</taxon>
        <taxon>Verrucomicrobiota</taxon>
        <taxon>Opitutia</taxon>
        <taxon>Puniceicoccales</taxon>
        <taxon>Coraliomargaritaceae</taxon>
        <taxon>Coraliomargarita</taxon>
    </lineage>
</organism>
<dbReference type="SUPFAM" id="SSF51445">
    <property type="entry name" value="(Trans)glycosidases"/>
    <property type="match status" value="1"/>
</dbReference>
<dbReference type="Pfam" id="PF00933">
    <property type="entry name" value="Glyco_hydro_3"/>
    <property type="match status" value="1"/>
</dbReference>
<comment type="similarity">
    <text evidence="2">Belongs to the glycosyl hydrolase 3 family.</text>
</comment>